<evidence type="ECO:0000313" key="2">
    <source>
        <dbReference type="Proteomes" id="UP000317171"/>
    </source>
</evidence>
<accession>A0A517RM18</accession>
<dbReference type="RefSeq" id="WP_145220730.1">
    <property type="nucleotide sequence ID" value="NZ_CP036269.1"/>
</dbReference>
<dbReference type="Proteomes" id="UP000317171">
    <property type="component" value="Chromosome"/>
</dbReference>
<dbReference type="CDD" id="cd09598">
    <property type="entry name" value="M4_like"/>
    <property type="match status" value="1"/>
</dbReference>
<sequence length="672" mass="77198">MHPRHRNLKGYAFDPSLSLLIDTVDINTIVYRIPWEELKPGPIGEYVEVVDYDPTIRQMYQPVDLNGEFELVNNGLDPSESNPQFHQQMVYAVSMVTIKNFEKALGRKLFWATRLKEGSGAYEDYVPRLRIYPHALREANAYYSPLKKSILFGYFSATPNNVALQMPGSLVFTCLSHDIIAHEVTHAILDGLHREYNQPSNPDVLAFHEAFADIIALFQHFTFPEVLKHQISRTRGNLDDQNLLGQLAQQFGVSIGRYGSLRNALGRYDESGQWVPQKPDPAEYQEVMEPHHRGSILVAAVFEAFLTIYKRRIQDLLRIATAGSGVIPEGELPPDLVNRLANEASKSAQHILNMCIRAIDYCPPVDITFGDFLRAIITADFDLADDDKYHYRLAFIDSFRRRGIYPSNLKNLSEESLRYPSPMNLSEETQRSIRILVEFLKQYRGRLLYETDREKIFNITRTYIAGSSSVTGLHRRLTQKFKITYEFEKLTGLIFNWEKFDFGDSVVRDRPSFQVQNLRIVSRVGPDGKIVNQIVFSLIQRMGVVIHGGKFVRYYDPLHEERPTGGFEVQGGSTLIFDLDYEEKPKTKEKSNSKQKQKTETETVRLKYAISKPLFEPKRLDGSKTRLPSARIMSQHEFQTEVLPDTVSEFAHYFGLGLDNRFGHMFSILHNH</sequence>
<proteinExistence type="predicted"/>
<name>A0A517RM18_9PLAN</name>
<keyword evidence="2" id="KW-1185">Reference proteome</keyword>
<evidence type="ECO:0000313" key="1">
    <source>
        <dbReference type="EMBL" id="QDT44910.1"/>
    </source>
</evidence>
<dbReference type="AlphaFoldDB" id="A0A517RM18"/>
<evidence type="ECO:0008006" key="3">
    <source>
        <dbReference type="Google" id="ProtNLM"/>
    </source>
</evidence>
<organism evidence="1 2">
    <name type="scientific">Gimesia alba</name>
    <dbReference type="NCBI Taxonomy" id="2527973"/>
    <lineage>
        <taxon>Bacteria</taxon>
        <taxon>Pseudomonadati</taxon>
        <taxon>Planctomycetota</taxon>
        <taxon>Planctomycetia</taxon>
        <taxon>Planctomycetales</taxon>
        <taxon>Planctomycetaceae</taxon>
        <taxon>Gimesia</taxon>
    </lineage>
</organism>
<dbReference type="OrthoDB" id="178184at2"/>
<dbReference type="EMBL" id="CP036269">
    <property type="protein sequence ID" value="QDT44910.1"/>
    <property type="molecule type" value="Genomic_DNA"/>
</dbReference>
<protein>
    <recommendedName>
        <fullName evidence="3">Peptidase M4</fullName>
    </recommendedName>
</protein>
<reference evidence="1 2" key="1">
    <citation type="submission" date="2019-02" db="EMBL/GenBank/DDBJ databases">
        <title>Deep-cultivation of Planctomycetes and their phenomic and genomic characterization uncovers novel biology.</title>
        <authorList>
            <person name="Wiegand S."/>
            <person name="Jogler M."/>
            <person name="Boedeker C."/>
            <person name="Pinto D."/>
            <person name="Vollmers J."/>
            <person name="Rivas-Marin E."/>
            <person name="Kohn T."/>
            <person name="Peeters S.H."/>
            <person name="Heuer A."/>
            <person name="Rast P."/>
            <person name="Oberbeckmann S."/>
            <person name="Bunk B."/>
            <person name="Jeske O."/>
            <person name="Meyerdierks A."/>
            <person name="Storesund J.E."/>
            <person name="Kallscheuer N."/>
            <person name="Luecker S."/>
            <person name="Lage O.M."/>
            <person name="Pohl T."/>
            <person name="Merkel B.J."/>
            <person name="Hornburger P."/>
            <person name="Mueller R.-W."/>
            <person name="Bruemmer F."/>
            <person name="Labrenz M."/>
            <person name="Spormann A.M."/>
            <person name="Op den Camp H."/>
            <person name="Overmann J."/>
            <person name="Amann R."/>
            <person name="Jetten M.S.M."/>
            <person name="Mascher T."/>
            <person name="Medema M.H."/>
            <person name="Devos D.P."/>
            <person name="Kaster A.-K."/>
            <person name="Ovreas L."/>
            <person name="Rohde M."/>
            <person name="Galperin M.Y."/>
            <person name="Jogler C."/>
        </authorList>
    </citation>
    <scope>NUCLEOTIDE SEQUENCE [LARGE SCALE GENOMIC DNA]</scope>
    <source>
        <strain evidence="1 2">Pan241w</strain>
    </source>
</reference>
<dbReference type="SUPFAM" id="SSF55486">
    <property type="entry name" value="Metalloproteases ('zincins'), catalytic domain"/>
    <property type="match status" value="1"/>
</dbReference>
<dbReference type="KEGG" id="gaz:Pan241w_50260"/>
<gene>
    <name evidence="1" type="ORF">Pan241w_50260</name>
</gene>